<evidence type="ECO:0000313" key="3">
    <source>
        <dbReference type="EMBL" id="PFH32206.1"/>
    </source>
</evidence>
<dbReference type="SUPFAM" id="SSF53448">
    <property type="entry name" value="Nucleotide-diphospho-sugar transferases"/>
    <property type="match status" value="1"/>
</dbReference>
<comment type="caution">
    <text evidence="3">The sequence shown here is derived from an EMBL/GenBank/DDBJ whole genome shotgun (WGS) entry which is preliminary data.</text>
</comment>
<accession>A0A2A9M8G3</accession>
<dbReference type="Pfam" id="PF00535">
    <property type="entry name" value="Glycos_transf_2"/>
    <property type="match status" value="1"/>
</dbReference>
<feature type="compositionally biased region" description="Low complexity" evidence="1">
    <location>
        <begin position="306"/>
        <end position="332"/>
    </location>
</feature>
<feature type="region of interest" description="Disordered" evidence="1">
    <location>
        <begin position="139"/>
        <end position="233"/>
    </location>
</feature>
<evidence type="ECO:0000259" key="2">
    <source>
        <dbReference type="Pfam" id="PF00535"/>
    </source>
</evidence>
<feature type="domain" description="Glycosyltransferase 2-like" evidence="2">
    <location>
        <begin position="370"/>
        <end position="467"/>
    </location>
</feature>
<sequence length="681" mass="73441">MELDEVSDLLHLDPRDTQCPLFPTVLYRSSLYADLAIPLPRPASPAHADSCASSSLFSASTSRSAAAPLSPCLSSSSASSYLSPSTGSGGVADGHSVCSHEATARRLRVPVSVIITVRNGAAFIEAALDSLLAQSFVSKRQRAKKRKTGDGEEATAGAASPSSSAATAEALEGQKSVCEESQTDGSLRTQAEGDSNAILEGEGDEANARPAQTRRTEEDDLPSFPPSAASPGVFGVATSSGSLGAFSASAASGGALEGDNGPLEICVFDDGSTDATLSLLLDVIAPRCLERHVLLTVAAAPGADISASSPSSSSASPSSSSPSSGSSASSSCSSSAPYSSSSSALSFSSSSSSSSSRSSSSSLPVRASGGVGYGRNKAVMVSAGEFLCFMDADDESFPERIAKQLQAAKMRPNTIVGSGFVRDPPESTPRYTHWLNTLSEKQLLTSRFRECTLLMPTWFMPREVFERRGGFLEGGKLRFLRAFQSELRAQTAAQKGLGNGDAFRPLALPEDLLFLYRHVREGGRLCRVPEPLYLYKYHENCTSFRVSSDLLWAIRVREFQEQVMQTLHPRAPWIIWSIGRDGKRFYRSLSPANRERVIAFVDIDKKKVSRKVYADPLEPLKGRQIPIHFWEDARRFLDEPDTERRPVFVICVKYEMPPHNTLEQKLQQLQMKEGQDFFFFC</sequence>
<protein>
    <submittedName>
        <fullName evidence="3">B3GNTL1 protein</fullName>
    </submittedName>
</protein>
<dbReference type="RefSeq" id="XP_029216215.1">
    <property type="nucleotide sequence ID" value="XM_029360856.1"/>
</dbReference>
<dbReference type="InterPro" id="IPR001173">
    <property type="entry name" value="Glyco_trans_2-like"/>
</dbReference>
<evidence type="ECO:0000313" key="4">
    <source>
        <dbReference type="Proteomes" id="UP000224006"/>
    </source>
</evidence>
<dbReference type="InterPro" id="IPR029044">
    <property type="entry name" value="Nucleotide-diphossugar_trans"/>
</dbReference>
<keyword evidence="4" id="KW-1185">Reference proteome</keyword>
<gene>
    <name evidence="3" type="ORF">BESB_021470</name>
</gene>
<dbReference type="Gene3D" id="3.90.550.10">
    <property type="entry name" value="Spore Coat Polysaccharide Biosynthesis Protein SpsA, Chain A"/>
    <property type="match status" value="1"/>
</dbReference>
<feature type="compositionally biased region" description="Low complexity" evidence="1">
    <location>
        <begin position="154"/>
        <end position="173"/>
    </location>
</feature>
<reference evidence="3 4" key="1">
    <citation type="submission" date="2017-09" db="EMBL/GenBank/DDBJ databases">
        <title>Genome sequencing of Besnoitia besnoiti strain Bb-Ger1.</title>
        <authorList>
            <person name="Schares G."/>
            <person name="Venepally P."/>
            <person name="Lorenzi H.A."/>
        </authorList>
    </citation>
    <scope>NUCLEOTIDE SEQUENCE [LARGE SCALE GENOMIC DNA]</scope>
    <source>
        <strain evidence="3 4">Bb-Ger1</strain>
    </source>
</reference>
<dbReference type="OrthoDB" id="206708at2759"/>
<dbReference type="PANTHER" id="PTHR22916:SF3">
    <property type="entry name" value="UDP-GLCNAC:BETAGAL BETA-1,3-N-ACETYLGLUCOSAMINYLTRANSFERASE-LIKE PROTEIN 1"/>
    <property type="match status" value="1"/>
</dbReference>
<name>A0A2A9M8G3_BESBE</name>
<dbReference type="EMBL" id="NWUJ01000012">
    <property type="protein sequence ID" value="PFH32206.1"/>
    <property type="molecule type" value="Genomic_DNA"/>
</dbReference>
<dbReference type="VEuPathDB" id="ToxoDB:BESB_021470"/>
<feature type="region of interest" description="Disordered" evidence="1">
    <location>
        <begin position="303"/>
        <end position="332"/>
    </location>
</feature>
<organism evidence="3 4">
    <name type="scientific">Besnoitia besnoiti</name>
    <name type="common">Apicomplexan protozoan</name>
    <dbReference type="NCBI Taxonomy" id="94643"/>
    <lineage>
        <taxon>Eukaryota</taxon>
        <taxon>Sar</taxon>
        <taxon>Alveolata</taxon>
        <taxon>Apicomplexa</taxon>
        <taxon>Conoidasida</taxon>
        <taxon>Coccidia</taxon>
        <taxon>Eucoccidiorida</taxon>
        <taxon>Eimeriorina</taxon>
        <taxon>Sarcocystidae</taxon>
        <taxon>Besnoitia</taxon>
    </lineage>
</organism>
<dbReference type="KEGG" id="bbes:BESB_021470"/>
<dbReference type="STRING" id="94643.A0A2A9M8G3"/>
<dbReference type="Proteomes" id="UP000224006">
    <property type="component" value="Chromosome XI"/>
</dbReference>
<evidence type="ECO:0000256" key="1">
    <source>
        <dbReference type="SAM" id="MobiDB-lite"/>
    </source>
</evidence>
<dbReference type="PANTHER" id="PTHR22916">
    <property type="entry name" value="GLYCOSYLTRANSFERASE"/>
    <property type="match status" value="1"/>
</dbReference>
<dbReference type="AlphaFoldDB" id="A0A2A9M8G3"/>
<proteinExistence type="predicted"/>
<dbReference type="GeneID" id="40307208"/>
<feature type="compositionally biased region" description="Polar residues" evidence="1">
    <location>
        <begin position="179"/>
        <end position="193"/>
    </location>
</feature>
<dbReference type="GO" id="GO:0016758">
    <property type="term" value="F:hexosyltransferase activity"/>
    <property type="evidence" value="ECO:0007669"/>
    <property type="project" value="UniProtKB-ARBA"/>
</dbReference>